<dbReference type="AlphaFoldDB" id="A0A921ZGT8"/>
<proteinExistence type="predicted"/>
<dbReference type="SMART" id="SM00494">
    <property type="entry name" value="ChtBD2"/>
    <property type="match status" value="1"/>
</dbReference>
<feature type="compositionally biased region" description="Basic and acidic residues" evidence="3">
    <location>
        <begin position="38"/>
        <end position="47"/>
    </location>
</feature>
<keyword evidence="1" id="KW-0147">Chitin-binding</keyword>
<dbReference type="EMBL" id="JH668533">
    <property type="protein sequence ID" value="KAG6457090.1"/>
    <property type="molecule type" value="Genomic_DNA"/>
</dbReference>
<keyword evidence="7" id="KW-1185">Reference proteome</keyword>
<dbReference type="PANTHER" id="PTHR23301">
    <property type="entry name" value="CHITIN BINDING PERITROPHIN-A"/>
    <property type="match status" value="1"/>
</dbReference>
<reference evidence="6" key="2">
    <citation type="submission" date="2020-12" db="EMBL/GenBank/DDBJ databases">
        <authorList>
            <person name="Kanost M."/>
        </authorList>
    </citation>
    <scope>NUCLEOTIDE SEQUENCE</scope>
</reference>
<dbReference type="Proteomes" id="UP000791440">
    <property type="component" value="Unassembled WGS sequence"/>
</dbReference>
<dbReference type="InterPro" id="IPR051940">
    <property type="entry name" value="Chitin_bind-dev_reg"/>
</dbReference>
<dbReference type="GO" id="GO:0005576">
    <property type="term" value="C:extracellular region"/>
    <property type="evidence" value="ECO:0007669"/>
    <property type="project" value="InterPro"/>
</dbReference>
<dbReference type="EMBL" id="JH668533">
    <property type="protein sequence ID" value="KAG6457091.1"/>
    <property type="molecule type" value="Genomic_DNA"/>
</dbReference>
<dbReference type="Pfam" id="PF01607">
    <property type="entry name" value="CBM_14"/>
    <property type="match status" value="1"/>
</dbReference>
<feature type="signal peptide" evidence="4">
    <location>
        <begin position="1"/>
        <end position="21"/>
    </location>
</feature>
<dbReference type="PROSITE" id="PS50940">
    <property type="entry name" value="CHIT_BIND_II"/>
    <property type="match status" value="1"/>
</dbReference>
<dbReference type="PANTHER" id="PTHR23301:SF106">
    <property type="entry name" value="CHITIN-BINDING TYPE-2 DOMAIN-CONTAINING PROTEIN-RELATED"/>
    <property type="match status" value="1"/>
</dbReference>
<organism evidence="6 7">
    <name type="scientific">Manduca sexta</name>
    <name type="common">Tobacco hawkmoth</name>
    <name type="synonym">Tobacco hornworm</name>
    <dbReference type="NCBI Taxonomy" id="7130"/>
    <lineage>
        <taxon>Eukaryota</taxon>
        <taxon>Metazoa</taxon>
        <taxon>Ecdysozoa</taxon>
        <taxon>Arthropoda</taxon>
        <taxon>Hexapoda</taxon>
        <taxon>Insecta</taxon>
        <taxon>Pterygota</taxon>
        <taxon>Neoptera</taxon>
        <taxon>Endopterygota</taxon>
        <taxon>Lepidoptera</taxon>
        <taxon>Glossata</taxon>
        <taxon>Ditrysia</taxon>
        <taxon>Bombycoidea</taxon>
        <taxon>Sphingidae</taxon>
        <taxon>Sphinginae</taxon>
        <taxon>Sphingini</taxon>
        <taxon>Manduca</taxon>
    </lineage>
</organism>
<evidence type="ECO:0000256" key="1">
    <source>
        <dbReference type="ARBA" id="ARBA00022669"/>
    </source>
</evidence>
<evidence type="ECO:0000256" key="2">
    <source>
        <dbReference type="ARBA" id="ARBA00023157"/>
    </source>
</evidence>
<accession>A0A921ZGT8</accession>
<keyword evidence="2" id="KW-1015">Disulfide bond</keyword>
<feature type="chain" id="PRO_5038276533" description="Chitin-binding type-2 domain-containing protein" evidence="4">
    <location>
        <begin position="22"/>
        <end position="119"/>
    </location>
</feature>
<sequence>MAFRSSSGAILLACLLVLASSASVPKGRKKPANPPARVSEESERDAAEITNSCPEDGFFADAEQCDKYYECRNGEIIEKLCPDGMVFNDYDPLDEKCDLPFNLDCSQRPKLPPTGTKVN</sequence>
<reference evidence="6" key="1">
    <citation type="journal article" date="2016" name="Insect Biochem. Mol. Biol.">
        <title>Multifaceted biological insights from a draft genome sequence of the tobacco hornworm moth, Manduca sexta.</title>
        <authorList>
            <person name="Kanost M.R."/>
            <person name="Arrese E.L."/>
            <person name="Cao X."/>
            <person name="Chen Y.R."/>
            <person name="Chellapilla S."/>
            <person name="Goldsmith M.R."/>
            <person name="Grosse-Wilde E."/>
            <person name="Heckel D.G."/>
            <person name="Herndon N."/>
            <person name="Jiang H."/>
            <person name="Papanicolaou A."/>
            <person name="Qu J."/>
            <person name="Soulages J.L."/>
            <person name="Vogel H."/>
            <person name="Walters J."/>
            <person name="Waterhouse R.M."/>
            <person name="Ahn S.J."/>
            <person name="Almeida F.C."/>
            <person name="An C."/>
            <person name="Aqrawi P."/>
            <person name="Bretschneider A."/>
            <person name="Bryant W.B."/>
            <person name="Bucks S."/>
            <person name="Chao H."/>
            <person name="Chevignon G."/>
            <person name="Christen J.M."/>
            <person name="Clarke D.F."/>
            <person name="Dittmer N.T."/>
            <person name="Ferguson L.C.F."/>
            <person name="Garavelou S."/>
            <person name="Gordon K.H.J."/>
            <person name="Gunaratna R.T."/>
            <person name="Han Y."/>
            <person name="Hauser F."/>
            <person name="He Y."/>
            <person name="Heidel-Fischer H."/>
            <person name="Hirsh A."/>
            <person name="Hu Y."/>
            <person name="Jiang H."/>
            <person name="Kalra D."/>
            <person name="Klinner C."/>
            <person name="Konig C."/>
            <person name="Kovar C."/>
            <person name="Kroll A.R."/>
            <person name="Kuwar S.S."/>
            <person name="Lee S.L."/>
            <person name="Lehman R."/>
            <person name="Li K."/>
            <person name="Li Z."/>
            <person name="Liang H."/>
            <person name="Lovelace S."/>
            <person name="Lu Z."/>
            <person name="Mansfield J.H."/>
            <person name="McCulloch K.J."/>
            <person name="Mathew T."/>
            <person name="Morton B."/>
            <person name="Muzny D.M."/>
            <person name="Neunemann D."/>
            <person name="Ongeri F."/>
            <person name="Pauchet Y."/>
            <person name="Pu L.L."/>
            <person name="Pyrousis I."/>
            <person name="Rao X.J."/>
            <person name="Redding A."/>
            <person name="Roesel C."/>
            <person name="Sanchez-Gracia A."/>
            <person name="Schaack S."/>
            <person name="Shukla A."/>
            <person name="Tetreau G."/>
            <person name="Wang Y."/>
            <person name="Xiong G.H."/>
            <person name="Traut W."/>
            <person name="Walsh T.K."/>
            <person name="Worley K.C."/>
            <person name="Wu D."/>
            <person name="Wu W."/>
            <person name="Wu Y.Q."/>
            <person name="Zhang X."/>
            <person name="Zou Z."/>
            <person name="Zucker H."/>
            <person name="Briscoe A.D."/>
            <person name="Burmester T."/>
            <person name="Clem R.J."/>
            <person name="Feyereisen R."/>
            <person name="Grimmelikhuijzen C.J.P."/>
            <person name="Hamodrakas S.J."/>
            <person name="Hansson B.S."/>
            <person name="Huguet E."/>
            <person name="Jermiin L.S."/>
            <person name="Lan Q."/>
            <person name="Lehman H.K."/>
            <person name="Lorenzen M."/>
            <person name="Merzendorfer H."/>
            <person name="Michalopoulos I."/>
            <person name="Morton D.B."/>
            <person name="Muthukrishnan S."/>
            <person name="Oakeshott J.G."/>
            <person name="Palmer W."/>
            <person name="Park Y."/>
            <person name="Passarelli A.L."/>
            <person name="Rozas J."/>
            <person name="Schwartz L.M."/>
            <person name="Smith W."/>
            <person name="Southgate A."/>
            <person name="Vilcinskas A."/>
            <person name="Vogt R."/>
            <person name="Wang P."/>
            <person name="Werren J."/>
            <person name="Yu X.Q."/>
            <person name="Zhou J.J."/>
            <person name="Brown S.J."/>
            <person name="Scherer S.E."/>
            <person name="Richards S."/>
            <person name="Blissard G.W."/>
        </authorList>
    </citation>
    <scope>NUCLEOTIDE SEQUENCE</scope>
</reference>
<name>A0A921ZGT8_MANSE</name>
<feature type="domain" description="Chitin-binding type-2" evidence="5">
    <location>
        <begin position="50"/>
        <end position="107"/>
    </location>
</feature>
<evidence type="ECO:0000313" key="6">
    <source>
        <dbReference type="EMBL" id="KAG6457091.1"/>
    </source>
</evidence>
<dbReference type="InterPro" id="IPR002557">
    <property type="entry name" value="Chitin-bd_dom"/>
</dbReference>
<evidence type="ECO:0000256" key="3">
    <source>
        <dbReference type="SAM" id="MobiDB-lite"/>
    </source>
</evidence>
<comment type="caution">
    <text evidence="6">The sequence shown here is derived from an EMBL/GenBank/DDBJ whole genome shotgun (WGS) entry which is preliminary data.</text>
</comment>
<evidence type="ECO:0000313" key="7">
    <source>
        <dbReference type="Proteomes" id="UP000791440"/>
    </source>
</evidence>
<feature type="region of interest" description="Disordered" evidence="3">
    <location>
        <begin position="24"/>
        <end position="47"/>
    </location>
</feature>
<evidence type="ECO:0000259" key="5">
    <source>
        <dbReference type="PROSITE" id="PS50940"/>
    </source>
</evidence>
<evidence type="ECO:0000256" key="4">
    <source>
        <dbReference type="SAM" id="SignalP"/>
    </source>
</evidence>
<dbReference type="GO" id="GO:0008061">
    <property type="term" value="F:chitin binding"/>
    <property type="evidence" value="ECO:0007669"/>
    <property type="project" value="UniProtKB-KW"/>
</dbReference>
<gene>
    <name evidence="6" type="ORF">O3G_MSEX010108</name>
</gene>
<keyword evidence="4" id="KW-0732">Signal</keyword>
<protein>
    <recommendedName>
        <fullName evidence="5">Chitin-binding type-2 domain-containing protein</fullName>
    </recommendedName>
</protein>